<comment type="caution">
    <text evidence="1">The sequence shown here is derived from an EMBL/GenBank/DDBJ whole genome shotgun (WGS) entry which is preliminary data.</text>
</comment>
<gene>
    <name evidence="1" type="ORF">EVAR_55979_1</name>
</gene>
<protein>
    <submittedName>
        <fullName evidence="1">Uncharacterized protein</fullName>
    </submittedName>
</protein>
<keyword evidence="2" id="KW-1185">Reference proteome</keyword>
<proteinExistence type="predicted"/>
<evidence type="ECO:0000313" key="1">
    <source>
        <dbReference type="EMBL" id="GBP71780.1"/>
    </source>
</evidence>
<evidence type="ECO:0000313" key="2">
    <source>
        <dbReference type="Proteomes" id="UP000299102"/>
    </source>
</evidence>
<reference evidence="1 2" key="1">
    <citation type="journal article" date="2019" name="Commun. Biol.">
        <title>The bagworm genome reveals a unique fibroin gene that provides high tensile strength.</title>
        <authorList>
            <person name="Kono N."/>
            <person name="Nakamura H."/>
            <person name="Ohtoshi R."/>
            <person name="Tomita M."/>
            <person name="Numata K."/>
            <person name="Arakawa K."/>
        </authorList>
    </citation>
    <scope>NUCLEOTIDE SEQUENCE [LARGE SCALE GENOMIC DNA]</scope>
</reference>
<sequence>MLRCSCSQRISELTLKHVQKPTGILKSNDYLIEQRELDTKRFVKQVFFQRYYIMILAPFENAALGGCPPRSGADSRVTPHRRALEFLQISVVLQNKLFDFRRLRAVKMMDLPRSEGALYKSPRTLTGYAIGVTFGGSINRRYKTFLCAVLLAFVLRGSNIQGKAPFVENGITVSEIRNGTEAETETEKRELGLEPR</sequence>
<organism evidence="1 2">
    <name type="scientific">Eumeta variegata</name>
    <name type="common">Bagworm moth</name>
    <name type="synonym">Eumeta japonica</name>
    <dbReference type="NCBI Taxonomy" id="151549"/>
    <lineage>
        <taxon>Eukaryota</taxon>
        <taxon>Metazoa</taxon>
        <taxon>Ecdysozoa</taxon>
        <taxon>Arthropoda</taxon>
        <taxon>Hexapoda</taxon>
        <taxon>Insecta</taxon>
        <taxon>Pterygota</taxon>
        <taxon>Neoptera</taxon>
        <taxon>Endopterygota</taxon>
        <taxon>Lepidoptera</taxon>
        <taxon>Glossata</taxon>
        <taxon>Ditrysia</taxon>
        <taxon>Tineoidea</taxon>
        <taxon>Psychidae</taxon>
        <taxon>Oiketicinae</taxon>
        <taxon>Eumeta</taxon>
    </lineage>
</organism>
<dbReference type="Proteomes" id="UP000299102">
    <property type="component" value="Unassembled WGS sequence"/>
</dbReference>
<accession>A0A4C1Y8G8</accession>
<dbReference type="EMBL" id="BGZK01001121">
    <property type="protein sequence ID" value="GBP71780.1"/>
    <property type="molecule type" value="Genomic_DNA"/>
</dbReference>
<dbReference type="AlphaFoldDB" id="A0A4C1Y8G8"/>
<name>A0A4C1Y8G8_EUMVA</name>